<dbReference type="InterPro" id="IPR032472">
    <property type="entry name" value="ArgoL2"/>
</dbReference>
<reference evidence="2 3" key="1">
    <citation type="journal article" date="2023" name="Life. Sci Alliance">
        <title>Evolutionary insights into 3D genome organization and epigenetic landscape of Vigna mungo.</title>
        <authorList>
            <person name="Junaid A."/>
            <person name="Singh B."/>
            <person name="Bhatia S."/>
        </authorList>
    </citation>
    <scope>NUCLEOTIDE SEQUENCE [LARGE SCALE GENOMIC DNA]</scope>
    <source>
        <strain evidence="2">Urdbean</strain>
    </source>
</reference>
<evidence type="ECO:0000313" key="2">
    <source>
        <dbReference type="EMBL" id="WVY94273.1"/>
    </source>
</evidence>
<organism evidence="2 3">
    <name type="scientific">Vigna mungo</name>
    <name type="common">Black gram</name>
    <name type="synonym">Phaseolus mungo</name>
    <dbReference type="NCBI Taxonomy" id="3915"/>
    <lineage>
        <taxon>Eukaryota</taxon>
        <taxon>Viridiplantae</taxon>
        <taxon>Streptophyta</taxon>
        <taxon>Embryophyta</taxon>
        <taxon>Tracheophyta</taxon>
        <taxon>Spermatophyta</taxon>
        <taxon>Magnoliopsida</taxon>
        <taxon>eudicotyledons</taxon>
        <taxon>Gunneridae</taxon>
        <taxon>Pentapetalae</taxon>
        <taxon>rosids</taxon>
        <taxon>fabids</taxon>
        <taxon>Fabales</taxon>
        <taxon>Fabaceae</taxon>
        <taxon>Papilionoideae</taxon>
        <taxon>50 kb inversion clade</taxon>
        <taxon>NPAAA clade</taxon>
        <taxon>indigoferoid/millettioid clade</taxon>
        <taxon>Phaseoleae</taxon>
        <taxon>Vigna</taxon>
    </lineage>
</organism>
<accession>A0AAQ3RIW5</accession>
<dbReference type="EMBL" id="CP144691">
    <property type="protein sequence ID" value="WVY94273.1"/>
    <property type="molecule type" value="Genomic_DNA"/>
</dbReference>
<dbReference type="Proteomes" id="UP001374535">
    <property type="component" value="Chromosome 10"/>
</dbReference>
<protein>
    <recommendedName>
        <fullName evidence="1">Argonaute linker 2 domain-containing protein</fullName>
    </recommendedName>
</protein>
<evidence type="ECO:0000313" key="3">
    <source>
        <dbReference type="Proteomes" id="UP001374535"/>
    </source>
</evidence>
<name>A0AAQ3RIW5_VIGMU</name>
<evidence type="ECO:0000259" key="1">
    <source>
        <dbReference type="Pfam" id="PF16488"/>
    </source>
</evidence>
<proteinExistence type="predicted"/>
<sequence length="149" mass="17193">MQQNNYDNNSYVKEFGISIDNKLASVEARVLPPRWLKYHATRREKEYLPQVVNAESNKWKYCKILGMYQFLSKCTRKYTSWILSTVSSNVPNTKHGIQSGPCDSYIFCKTRSGKEGFDYVHSVAMDKLCGKELELLLSFLQTIMALCTI</sequence>
<dbReference type="Pfam" id="PF16488">
    <property type="entry name" value="ArgoL2"/>
    <property type="match status" value="1"/>
</dbReference>
<feature type="domain" description="Argonaute linker 2" evidence="1">
    <location>
        <begin position="2"/>
        <end position="38"/>
    </location>
</feature>
<gene>
    <name evidence="2" type="ORF">V8G54_033361</name>
</gene>
<keyword evidence="3" id="KW-1185">Reference proteome</keyword>
<dbReference type="AlphaFoldDB" id="A0AAQ3RIW5"/>